<reference evidence="1" key="1">
    <citation type="journal article" date="2019" name="bioRxiv">
        <title>The Genome of the Zebra Mussel, Dreissena polymorpha: A Resource for Invasive Species Research.</title>
        <authorList>
            <person name="McCartney M.A."/>
            <person name="Auch B."/>
            <person name="Kono T."/>
            <person name="Mallez S."/>
            <person name="Zhang Y."/>
            <person name="Obille A."/>
            <person name="Becker A."/>
            <person name="Abrahante J.E."/>
            <person name="Garbe J."/>
            <person name="Badalamenti J.P."/>
            <person name="Herman A."/>
            <person name="Mangelson H."/>
            <person name="Liachko I."/>
            <person name="Sullivan S."/>
            <person name="Sone E.D."/>
            <person name="Koren S."/>
            <person name="Silverstein K.A.T."/>
            <person name="Beckman K.B."/>
            <person name="Gohl D.M."/>
        </authorList>
    </citation>
    <scope>NUCLEOTIDE SEQUENCE</scope>
    <source>
        <strain evidence="1">Duluth1</strain>
        <tissue evidence="1">Whole animal</tissue>
    </source>
</reference>
<evidence type="ECO:0000313" key="1">
    <source>
        <dbReference type="EMBL" id="KAH3710947.1"/>
    </source>
</evidence>
<name>A0A9D3Z2Z6_DREPO</name>
<keyword evidence="2" id="KW-1185">Reference proteome</keyword>
<evidence type="ECO:0000313" key="2">
    <source>
        <dbReference type="Proteomes" id="UP000828390"/>
    </source>
</evidence>
<organism evidence="1 2">
    <name type="scientific">Dreissena polymorpha</name>
    <name type="common">Zebra mussel</name>
    <name type="synonym">Mytilus polymorpha</name>
    <dbReference type="NCBI Taxonomy" id="45954"/>
    <lineage>
        <taxon>Eukaryota</taxon>
        <taxon>Metazoa</taxon>
        <taxon>Spiralia</taxon>
        <taxon>Lophotrochozoa</taxon>
        <taxon>Mollusca</taxon>
        <taxon>Bivalvia</taxon>
        <taxon>Autobranchia</taxon>
        <taxon>Heteroconchia</taxon>
        <taxon>Euheterodonta</taxon>
        <taxon>Imparidentia</taxon>
        <taxon>Neoheterodontei</taxon>
        <taxon>Myida</taxon>
        <taxon>Dreissenoidea</taxon>
        <taxon>Dreissenidae</taxon>
        <taxon>Dreissena</taxon>
    </lineage>
</organism>
<reference evidence="1" key="2">
    <citation type="submission" date="2020-11" db="EMBL/GenBank/DDBJ databases">
        <authorList>
            <person name="McCartney M.A."/>
            <person name="Auch B."/>
            <person name="Kono T."/>
            <person name="Mallez S."/>
            <person name="Becker A."/>
            <person name="Gohl D.M."/>
            <person name="Silverstein K.A.T."/>
            <person name="Koren S."/>
            <person name="Bechman K.B."/>
            <person name="Herman A."/>
            <person name="Abrahante J.E."/>
            <person name="Garbe J."/>
        </authorList>
    </citation>
    <scope>NUCLEOTIDE SEQUENCE</scope>
    <source>
        <strain evidence="1">Duluth1</strain>
        <tissue evidence="1">Whole animal</tissue>
    </source>
</reference>
<dbReference type="Proteomes" id="UP000828390">
    <property type="component" value="Unassembled WGS sequence"/>
</dbReference>
<sequence>MILMALVDADYKSIGVESGSYTFRVQHRVLVEQIGHDDLLFSERTRDLFFFLKASVSVGGVHGC</sequence>
<gene>
    <name evidence="1" type="ORF">DPMN_070445</name>
</gene>
<accession>A0A9D3Z2Z6</accession>
<proteinExistence type="predicted"/>
<dbReference type="EMBL" id="JAIWYP010000014">
    <property type="protein sequence ID" value="KAH3710947.1"/>
    <property type="molecule type" value="Genomic_DNA"/>
</dbReference>
<comment type="caution">
    <text evidence="1">The sequence shown here is derived from an EMBL/GenBank/DDBJ whole genome shotgun (WGS) entry which is preliminary data.</text>
</comment>
<dbReference type="AlphaFoldDB" id="A0A9D3Z2Z6"/>
<protein>
    <submittedName>
        <fullName evidence="1">Uncharacterized protein</fullName>
    </submittedName>
</protein>